<dbReference type="SMART" id="SM00174">
    <property type="entry name" value="RHO"/>
    <property type="match status" value="1"/>
</dbReference>
<feature type="domain" description="Miro" evidence="17">
    <location>
        <begin position="17"/>
        <end position="196"/>
    </location>
</feature>
<evidence type="ECO:0000256" key="12">
    <source>
        <dbReference type="ARBA" id="ARBA00023134"/>
    </source>
</evidence>
<keyword evidence="8 14" id="KW-0378">Hydrolase</keyword>
<evidence type="ECO:0000313" key="18">
    <source>
        <dbReference type="EMBL" id="OZC10800.1"/>
    </source>
</evidence>
<proteinExistence type="inferred from homology"/>
<dbReference type="SMART" id="SM00175">
    <property type="entry name" value="RAB"/>
    <property type="match status" value="1"/>
</dbReference>
<dbReference type="GO" id="GO:0005525">
    <property type="term" value="F:GTP binding"/>
    <property type="evidence" value="ECO:0007669"/>
    <property type="project" value="UniProtKB-KW"/>
</dbReference>
<dbReference type="GO" id="GO:0005509">
    <property type="term" value="F:calcium ion binding"/>
    <property type="evidence" value="ECO:0007669"/>
    <property type="project" value="InterPro"/>
</dbReference>
<keyword evidence="6 14" id="KW-0547">Nucleotide-binding</keyword>
<keyword evidence="5" id="KW-0677">Repeat</keyword>
<dbReference type="FunFam" id="3.40.50.300:FF:000170">
    <property type="entry name" value="Mitochondrial Rho GTPase"/>
    <property type="match status" value="1"/>
</dbReference>
<accession>A0A238C1C1</accession>
<dbReference type="InterPro" id="IPR052266">
    <property type="entry name" value="Miro-EF-hand_domain"/>
</dbReference>
<feature type="transmembrane region" description="Helical" evidence="15">
    <location>
        <begin position="409"/>
        <end position="432"/>
    </location>
</feature>
<comment type="function">
    <text evidence="14">Mitochondrial GTPase involved in mitochondrial trafficking. Probably involved in control of anterograde transport of mitochondria and their subcellular distribution.</text>
</comment>
<dbReference type="CDD" id="cd01892">
    <property type="entry name" value="Miro2"/>
    <property type="match status" value="1"/>
</dbReference>
<evidence type="ECO:0000256" key="6">
    <source>
        <dbReference type="ARBA" id="ARBA00022741"/>
    </source>
</evidence>
<feature type="domain" description="Miro" evidence="17">
    <location>
        <begin position="460"/>
        <end position="626"/>
    </location>
</feature>
<dbReference type="PROSITE" id="PS51419">
    <property type="entry name" value="RAB"/>
    <property type="match status" value="1"/>
</dbReference>
<keyword evidence="12 14" id="KW-0342">GTP-binding</keyword>
<dbReference type="InterPro" id="IPR013566">
    <property type="entry name" value="EF_hand_assoc_1"/>
</dbReference>
<dbReference type="EMBL" id="KZ269984">
    <property type="protein sequence ID" value="OZC10800.1"/>
    <property type="molecule type" value="Genomic_DNA"/>
</dbReference>
<evidence type="ECO:0000256" key="13">
    <source>
        <dbReference type="ARBA" id="ARBA00023136"/>
    </source>
</evidence>
<evidence type="ECO:0000256" key="1">
    <source>
        <dbReference type="ARBA" id="ARBA00004200"/>
    </source>
</evidence>
<dbReference type="Pfam" id="PF00071">
    <property type="entry name" value="Ras"/>
    <property type="match status" value="2"/>
</dbReference>
<keyword evidence="19" id="KW-1185">Reference proteome</keyword>
<dbReference type="InterPro" id="IPR013567">
    <property type="entry name" value="EF_hand_assoc_2"/>
</dbReference>
<dbReference type="InterPro" id="IPR020860">
    <property type="entry name" value="MIRO_dom"/>
</dbReference>
<dbReference type="PROSITE" id="PS50222">
    <property type="entry name" value="EF_HAND_2"/>
    <property type="match status" value="1"/>
</dbReference>
<reference evidence="18 19" key="1">
    <citation type="submission" date="2015-12" db="EMBL/GenBank/DDBJ databases">
        <title>Draft genome of the nematode, Onchocerca flexuosa.</title>
        <authorList>
            <person name="Mitreva M."/>
        </authorList>
    </citation>
    <scope>NUCLEOTIDE SEQUENCE [LARGE SCALE GENOMIC DNA]</scope>
    <source>
        <strain evidence="18">Red Deer</strain>
    </source>
</reference>
<dbReference type="FunFam" id="3.40.50.300:FF:000553">
    <property type="entry name" value="Mitochondrial Rho GTPase"/>
    <property type="match status" value="1"/>
</dbReference>
<dbReference type="GO" id="GO:0007005">
    <property type="term" value="P:mitochondrion organization"/>
    <property type="evidence" value="ECO:0007669"/>
    <property type="project" value="InterPro"/>
</dbReference>
<keyword evidence="9 14" id="KW-0106">Calcium</keyword>
<evidence type="ECO:0000256" key="7">
    <source>
        <dbReference type="ARBA" id="ARBA00022787"/>
    </source>
</evidence>
<dbReference type="InterPro" id="IPR021181">
    <property type="entry name" value="Miro"/>
</dbReference>
<feature type="transmembrane region" description="Helical" evidence="15">
    <location>
        <begin position="279"/>
        <end position="300"/>
    </location>
</feature>
<dbReference type="GO" id="GO:0003924">
    <property type="term" value="F:GTPase activity"/>
    <property type="evidence" value="ECO:0007669"/>
    <property type="project" value="InterPro"/>
</dbReference>
<keyword evidence="3 15" id="KW-0812">Transmembrane</keyword>
<evidence type="ECO:0000313" key="19">
    <source>
        <dbReference type="Proteomes" id="UP000242913"/>
    </source>
</evidence>
<evidence type="ECO:0000256" key="8">
    <source>
        <dbReference type="ARBA" id="ARBA00022801"/>
    </source>
</evidence>
<evidence type="ECO:0000256" key="10">
    <source>
        <dbReference type="ARBA" id="ARBA00022989"/>
    </source>
</evidence>
<dbReference type="PROSITE" id="PS00018">
    <property type="entry name" value="EF_HAND_1"/>
    <property type="match status" value="2"/>
</dbReference>
<dbReference type="Pfam" id="PF08356">
    <property type="entry name" value="EF_assoc_2"/>
    <property type="match status" value="1"/>
</dbReference>
<dbReference type="Proteomes" id="UP000242913">
    <property type="component" value="Unassembled WGS sequence"/>
</dbReference>
<dbReference type="Gene3D" id="3.40.50.300">
    <property type="entry name" value="P-loop containing nucleotide triphosphate hydrolases"/>
    <property type="match status" value="2"/>
</dbReference>
<dbReference type="SMART" id="SM00173">
    <property type="entry name" value="RAS"/>
    <property type="match status" value="1"/>
</dbReference>
<feature type="transmembrane region" description="Helical" evidence="15">
    <location>
        <begin position="639"/>
        <end position="659"/>
    </location>
</feature>
<comment type="subcellular location">
    <subcellularLocation>
        <location evidence="1 14">Mitochondrion outer membrane</location>
        <topology evidence="1 14">Single-pass type IV membrane protein</topology>
    </subcellularLocation>
</comment>
<keyword evidence="4" id="KW-0479">Metal-binding</keyword>
<protein>
    <recommendedName>
        <fullName evidence="14">Mitochondrial Rho GTPase</fullName>
        <ecNumber evidence="14">3.6.5.-</ecNumber>
    </recommendedName>
</protein>
<dbReference type="PANTHER" id="PTHR46819">
    <property type="entry name" value="EF-HAND CALCIUM-BINDING DOMAIN-CONTAINING PROTEIN 7"/>
    <property type="match status" value="1"/>
</dbReference>
<sequence>MTLSEEATARNDSSDKNADVRILLIGEAGVGKTSLIMSLLEDEFCANVPPRIDNIMIPADITPEGVVTSIHDYCGQFFCYSFDNYASEQTEEELKTEIEFANVVCLVYAVDDHQSIEKATKIWLPLIKQIKGDKSGSCPIIFVGNKSDEAGPSKHIEKVLPIMNEYDEIETCVECSAKTMKNISEIFYYAQKAVIYPTHQLYISEDRELTKKCKKALIRIFKLCDFDNDGLLNDIELNQFQLFVFGVPLTASAVSDVKTAVRINTKDGIIDDAIALPGLFSFFLFFFFFFLYLYLGFIYLHQLFIHRGRHETTWRVLRRFGYDNELELAADYIQPLLKVPKGSSTELTQEGFQFITALFQKFDEDKDGCLSPVELQNLFSVCSSQIWSKEANSAVETNHKGWLTYNGYVAYWILTTFLNVSLTMELLAYLGFSIQHESQLDAIKVTRERRIDIAEKSTTRAVFQCHVIGPKGAGKTIFLQSFAGRNLVDVAAMGKKSISPYVLNSVKIKQSTKYLLLHEVDVLSPDEALTTYEKTADVIVLLYDITNPDSFAYCASIYLKYFYRTKVPCVIVATKSELCEVEQKYEQQPNDFCRTHSLPQPLRFRLNDIGKTDNSIFLQLAMMAVYPHLKRVYYLQDSYLLSTITVGAAIAALAGFLLYRNL</sequence>
<comment type="similarity">
    <text evidence="2 14">Belongs to the mitochondrial Rho GTPase family.</text>
</comment>
<feature type="domain" description="EF-hand" evidence="16">
    <location>
        <begin position="350"/>
        <end position="385"/>
    </location>
</feature>
<dbReference type="PRINTS" id="PR00449">
    <property type="entry name" value="RASTRNSFRMNG"/>
</dbReference>
<evidence type="ECO:0000256" key="11">
    <source>
        <dbReference type="ARBA" id="ARBA00023128"/>
    </source>
</evidence>
<dbReference type="InterPro" id="IPR001806">
    <property type="entry name" value="Small_GTPase"/>
</dbReference>
<dbReference type="Gene3D" id="1.10.238.10">
    <property type="entry name" value="EF-hand"/>
    <property type="match status" value="2"/>
</dbReference>
<evidence type="ECO:0000256" key="5">
    <source>
        <dbReference type="ARBA" id="ARBA00022737"/>
    </source>
</evidence>
<evidence type="ECO:0000256" key="2">
    <source>
        <dbReference type="ARBA" id="ARBA00007981"/>
    </source>
</evidence>
<evidence type="ECO:0000259" key="17">
    <source>
        <dbReference type="PROSITE" id="PS51423"/>
    </source>
</evidence>
<keyword evidence="10 15" id="KW-1133">Transmembrane helix</keyword>
<dbReference type="InterPro" id="IPR002048">
    <property type="entry name" value="EF_hand_dom"/>
</dbReference>
<name>A0A238C1C1_9BILA</name>
<evidence type="ECO:0000256" key="4">
    <source>
        <dbReference type="ARBA" id="ARBA00022723"/>
    </source>
</evidence>
<dbReference type="InterPro" id="IPR018247">
    <property type="entry name" value="EF_Hand_1_Ca_BS"/>
</dbReference>
<dbReference type="PANTHER" id="PTHR46819:SF1">
    <property type="entry name" value="EF-HAND CALCIUM-BINDING DOMAIN-CONTAINING PROTEIN 7"/>
    <property type="match status" value="1"/>
</dbReference>
<dbReference type="OrthoDB" id="10020961at2759"/>
<dbReference type="PROSITE" id="PS51423">
    <property type="entry name" value="MIRO"/>
    <property type="match status" value="2"/>
</dbReference>
<keyword evidence="13 14" id="KW-0472">Membrane</keyword>
<organism evidence="18 19">
    <name type="scientific">Onchocerca flexuosa</name>
    <dbReference type="NCBI Taxonomy" id="387005"/>
    <lineage>
        <taxon>Eukaryota</taxon>
        <taxon>Metazoa</taxon>
        <taxon>Ecdysozoa</taxon>
        <taxon>Nematoda</taxon>
        <taxon>Chromadorea</taxon>
        <taxon>Rhabditida</taxon>
        <taxon>Spirurina</taxon>
        <taxon>Spiruromorpha</taxon>
        <taxon>Filarioidea</taxon>
        <taxon>Onchocercidae</taxon>
        <taxon>Onchocerca</taxon>
    </lineage>
</organism>
<dbReference type="Pfam" id="PF08355">
    <property type="entry name" value="EF_assoc_1"/>
    <property type="match status" value="1"/>
</dbReference>
<keyword evidence="11 14" id="KW-0496">Mitochondrion</keyword>
<evidence type="ECO:0000256" key="3">
    <source>
        <dbReference type="ARBA" id="ARBA00022692"/>
    </source>
</evidence>
<evidence type="ECO:0000259" key="16">
    <source>
        <dbReference type="PROSITE" id="PS50222"/>
    </source>
</evidence>
<evidence type="ECO:0000256" key="14">
    <source>
        <dbReference type="PIRNR" id="PIRNR037488"/>
    </source>
</evidence>
<dbReference type="InterPro" id="IPR011992">
    <property type="entry name" value="EF-hand-dom_pair"/>
</dbReference>
<dbReference type="PIRSF" id="PIRSF037488">
    <property type="entry name" value="Mt_Rho_GTPase"/>
    <property type="match status" value="1"/>
</dbReference>
<keyword evidence="7 14" id="KW-1000">Mitochondrion outer membrane</keyword>
<dbReference type="AlphaFoldDB" id="A0A238C1C1"/>
<evidence type="ECO:0000256" key="15">
    <source>
        <dbReference type="SAM" id="Phobius"/>
    </source>
</evidence>
<dbReference type="InterPro" id="IPR027417">
    <property type="entry name" value="P-loop_NTPase"/>
</dbReference>
<dbReference type="EC" id="3.6.5.-" evidence="14"/>
<evidence type="ECO:0000256" key="9">
    <source>
        <dbReference type="ARBA" id="ARBA00022837"/>
    </source>
</evidence>
<dbReference type="SUPFAM" id="SSF52540">
    <property type="entry name" value="P-loop containing nucleoside triphosphate hydrolases"/>
    <property type="match status" value="2"/>
</dbReference>
<dbReference type="SUPFAM" id="SSF47473">
    <property type="entry name" value="EF-hand"/>
    <property type="match status" value="1"/>
</dbReference>
<gene>
    <name evidence="18" type="ORF">X798_02223</name>
</gene>
<dbReference type="GO" id="GO:0005741">
    <property type="term" value="C:mitochondrial outer membrane"/>
    <property type="evidence" value="ECO:0007669"/>
    <property type="project" value="UniProtKB-SubCell"/>
</dbReference>